<reference evidence="9 10" key="1">
    <citation type="submission" date="2014-03" db="EMBL/GenBank/DDBJ databases">
        <title>The draft genome sequence of Thalassospira mesophila JCM 18969.</title>
        <authorList>
            <person name="Lai Q."/>
            <person name="Shao Z."/>
        </authorList>
    </citation>
    <scope>NUCLEOTIDE SEQUENCE [LARGE SCALE GENOMIC DNA]</scope>
    <source>
        <strain evidence="9 10">JCM 18969</strain>
    </source>
</reference>
<dbReference type="OrthoDB" id="9804559at2"/>
<dbReference type="InterPro" id="IPR020013">
    <property type="entry name" value="Flagellar_FlgE/F/G"/>
</dbReference>
<name>A0A1Y2L3E3_9PROT</name>
<feature type="domain" description="Flagellar basal-body/hook protein C-terminal" evidence="7">
    <location>
        <begin position="196"/>
        <end position="238"/>
    </location>
</feature>
<evidence type="ECO:0000259" key="6">
    <source>
        <dbReference type="Pfam" id="PF00460"/>
    </source>
</evidence>
<evidence type="ECO:0000256" key="5">
    <source>
        <dbReference type="SAM" id="MobiDB-lite"/>
    </source>
</evidence>
<evidence type="ECO:0000259" key="7">
    <source>
        <dbReference type="Pfam" id="PF06429"/>
    </source>
</evidence>
<dbReference type="SUPFAM" id="SSF117143">
    <property type="entry name" value="Flagellar hook protein flgE"/>
    <property type="match status" value="1"/>
</dbReference>
<feature type="domain" description="Flagellar hook protein FlgE/F/G-like D1" evidence="8">
    <location>
        <begin position="93"/>
        <end position="152"/>
    </location>
</feature>
<evidence type="ECO:0000256" key="2">
    <source>
        <dbReference type="ARBA" id="ARBA00009677"/>
    </source>
</evidence>
<accession>A0A1Y2L3E3</accession>
<evidence type="ECO:0000313" key="9">
    <source>
        <dbReference type="EMBL" id="OSQ39687.1"/>
    </source>
</evidence>
<keyword evidence="10" id="KW-1185">Reference proteome</keyword>
<evidence type="ECO:0000313" key="10">
    <source>
        <dbReference type="Proteomes" id="UP000193391"/>
    </source>
</evidence>
<evidence type="ECO:0000256" key="1">
    <source>
        <dbReference type="ARBA" id="ARBA00004117"/>
    </source>
</evidence>
<feature type="compositionally biased region" description="Polar residues" evidence="5">
    <location>
        <begin position="178"/>
        <end position="188"/>
    </location>
</feature>
<dbReference type="InterPro" id="IPR001444">
    <property type="entry name" value="Flag_bb_rod_N"/>
</dbReference>
<keyword evidence="3 4" id="KW-0975">Bacterial flagellum</keyword>
<dbReference type="Pfam" id="PF22692">
    <property type="entry name" value="LlgE_F_G_D1"/>
    <property type="match status" value="1"/>
</dbReference>
<feature type="region of interest" description="Disordered" evidence="5">
    <location>
        <begin position="177"/>
        <end position="196"/>
    </location>
</feature>
<dbReference type="InterPro" id="IPR012836">
    <property type="entry name" value="FlgF"/>
</dbReference>
<dbReference type="InterPro" id="IPR053967">
    <property type="entry name" value="LlgE_F_G-like_D1"/>
</dbReference>
<keyword evidence="9" id="KW-0282">Flagellum</keyword>
<gene>
    <name evidence="9" type="ORF">TMES_06875</name>
</gene>
<dbReference type="NCBIfam" id="TIGR03506">
    <property type="entry name" value="FlgEFG_subfam"/>
    <property type="match status" value="1"/>
</dbReference>
<dbReference type="PANTHER" id="PTHR30435">
    <property type="entry name" value="FLAGELLAR PROTEIN"/>
    <property type="match status" value="1"/>
</dbReference>
<dbReference type="Pfam" id="PF06429">
    <property type="entry name" value="Flg_bbr_C"/>
    <property type="match status" value="1"/>
</dbReference>
<keyword evidence="9" id="KW-0969">Cilium</keyword>
<dbReference type="InterPro" id="IPR010930">
    <property type="entry name" value="Flg_bb/hook_C_dom"/>
</dbReference>
<organism evidence="9 10">
    <name type="scientific">Thalassospira mesophila</name>
    <dbReference type="NCBI Taxonomy" id="1293891"/>
    <lineage>
        <taxon>Bacteria</taxon>
        <taxon>Pseudomonadati</taxon>
        <taxon>Pseudomonadota</taxon>
        <taxon>Alphaproteobacteria</taxon>
        <taxon>Rhodospirillales</taxon>
        <taxon>Thalassospiraceae</taxon>
        <taxon>Thalassospira</taxon>
    </lineage>
</organism>
<dbReference type="Proteomes" id="UP000193391">
    <property type="component" value="Unassembled WGS sequence"/>
</dbReference>
<comment type="subcellular location">
    <subcellularLocation>
        <location evidence="1 4">Bacterial flagellum basal body</location>
    </subcellularLocation>
</comment>
<feature type="domain" description="Flagellar basal body rod protein N-terminal" evidence="6">
    <location>
        <begin position="6"/>
        <end position="35"/>
    </location>
</feature>
<dbReference type="GO" id="GO:0071978">
    <property type="term" value="P:bacterial-type flagellum-dependent swarming motility"/>
    <property type="evidence" value="ECO:0007669"/>
    <property type="project" value="TreeGrafter"/>
</dbReference>
<proteinExistence type="inferred from homology"/>
<keyword evidence="9" id="KW-0966">Cell projection</keyword>
<dbReference type="InterPro" id="IPR037925">
    <property type="entry name" value="FlgE/F/G-like"/>
</dbReference>
<dbReference type="Pfam" id="PF00460">
    <property type="entry name" value="Flg_bb_rod"/>
    <property type="match status" value="1"/>
</dbReference>
<comment type="caution">
    <text evidence="9">The sequence shown here is derived from an EMBL/GenBank/DDBJ whole genome shotgun (WGS) entry which is preliminary data.</text>
</comment>
<dbReference type="RefSeq" id="WP_085580767.1">
    <property type="nucleotide sequence ID" value="NZ_JFKA01000002.1"/>
</dbReference>
<dbReference type="GO" id="GO:0030694">
    <property type="term" value="C:bacterial-type flagellum basal body, rod"/>
    <property type="evidence" value="ECO:0007669"/>
    <property type="project" value="UniProtKB-UniRule"/>
</dbReference>
<comment type="subunit">
    <text evidence="4">The basal body constitutes a major portion of the flagellar organelle and consists of five rings (E,L,P,S, and M) mounted on a central rod. The rod consists of about 26 subunits of FlgG in the distal portion, and FlgB, FlgC and FlgF are thought to build up the proximal portion of the rod with about 6 subunits each.</text>
</comment>
<dbReference type="NCBIfam" id="TIGR02490">
    <property type="entry name" value="flgF"/>
    <property type="match status" value="1"/>
</dbReference>
<dbReference type="STRING" id="1293891.TMES_06875"/>
<dbReference type="PANTHER" id="PTHR30435:SF19">
    <property type="entry name" value="FLAGELLAR BASAL-BODY ROD PROTEIN FLGG"/>
    <property type="match status" value="1"/>
</dbReference>
<dbReference type="AlphaFoldDB" id="A0A1Y2L3E3"/>
<protein>
    <recommendedName>
        <fullName evidence="4">Flagellar basal-body rod protein FlgF</fullName>
    </recommendedName>
</protein>
<evidence type="ECO:0000256" key="3">
    <source>
        <dbReference type="ARBA" id="ARBA00023143"/>
    </source>
</evidence>
<sequence>MENTSYIALSRQMVLRSKMNNITQNLANMDTNGYKQQNMMFTDWMAANKDAPFRGERKIALVQDIGQYRDTTVGNIETTERDFDVALTKPDMYFSVDTPNGTRYSRNGNFSLDPGGQLITSEGYPVLTDAGQPLFFGQADTRVTIAGDGTVSTDVGQVGRLAVSTFDNIQLLKPEGSSLYNTDQQPQAVESPGVVQGSLEKSNVNPIKAMVDMIDVLRTYQAVTKTVENENQRQRDMISKLGDVRA</sequence>
<dbReference type="EMBL" id="JFKA01000002">
    <property type="protein sequence ID" value="OSQ39687.1"/>
    <property type="molecule type" value="Genomic_DNA"/>
</dbReference>
<evidence type="ECO:0000259" key="8">
    <source>
        <dbReference type="Pfam" id="PF22692"/>
    </source>
</evidence>
<evidence type="ECO:0000256" key="4">
    <source>
        <dbReference type="RuleBase" id="RU362116"/>
    </source>
</evidence>
<comment type="similarity">
    <text evidence="2 4">Belongs to the flagella basal body rod proteins family.</text>
</comment>